<comment type="caution">
    <text evidence="2">The sequence shown here is derived from an EMBL/GenBank/DDBJ whole genome shotgun (WGS) entry which is preliminary data.</text>
</comment>
<organism evidence="2 3">
    <name type="scientific">Marasmius tenuissimus</name>
    <dbReference type="NCBI Taxonomy" id="585030"/>
    <lineage>
        <taxon>Eukaryota</taxon>
        <taxon>Fungi</taxon>
        <taxon>Dikarya</taxon>
        <taxon>Basidiomycota</taxon>
        <taxon>Agaricomycotina</taxon>
        <taxon>Agaricomycetes</taxon>
        <taxon>Agaricomycetidae</taxon>
        <taxon>Agaricales</taxon>
        <taxon>Marasmiineae</taxon>
        <taxon>Marasmiaceae</taxon>
        <taxon>Marasmius</taxon>
    </lineage>
</organism>
<feature type="transmembrane region" description="Helical" evidence="1">
    <location>
        <begin position="611"/>
        <end position="634"/>
    </location>
</feature>
<protein>
    <submittedName>
        <fullName evidence="2">Uncharacterized protein</fullName>
    </submittedName>
</protein>
<feature type="transmembrane region" description="Helical" evidence="1">
    <location>
        <begin position="12"/>
        <end position="36"/>
    </location>
</feature>
<name>A0ABR3A720_9AGAR</name>
<keyword evidence="1" id="KW-0812">Transmembrane</keyword>
<accession>A0ABR3A720</accession>
<feature type="transmembrane region" description="Helical" evidence="1">
    <location>
        <begin position="83"/>
        <end position="107"/>
    </location>
</feature>
<dbReference type="Proteomes" id="UP001437256">
    <property type="component" value="Unassembled WGS sequence"/>
</dbReference>
<evidence type="ECO:0000256" key="1">
    <source>
        <dbReference type="SAM" id="Phobius"/>
    </source>
</evidence>
<gene>
    <name evidence="2" type="ORF">AAF712_003840</name>
</gene>
<keyword evidence="3" id="KW-1185">Reference proteome</keyword>
<proteinExistence type="predicted"/>
<sequence length="724" mass="78296">MFITDRLTVGQITFIIRVVIQLITYGGLFLITYLILATSPRAAPLKTHDAVNRILGKATATRTSVLWLIYSFRSGDGHRPIDLLFAILLSLLFGIFASVSDIGFLGFHSCVVEGSATTDQPSSVTSMELAGAAIDRTVIKGADLSEVVAYRCDGAEIIQPNANVTLSSCLSWRNGTIGDPTFFSELNMTDSDILLPRLARRSAYKRRELIELNSFYVGPSNQRIEEPIISEGVVVAPHATGLRAIFGAPELQPQSRVVLEQVMALKVEMGCMTAGIYSEESEDNGVGTDTFATNSSWRQYNGPEELYDPLSRTVDNLRAFYLPLFNTSSIDSTGLMRGINSSSTAVSRAASIQSIPFTSVGLPANATDRRKEILGNCTESIRSRLNIPGPSGAEDDGAYSCNILGITGSVVAGGVLYNYLSRMACAATSQLNLVSATVEADNMGKIAVSSFNRHPSDLHYVHASLYDPVPSSNNITFWWFFEPFERYTLNPSPTSPSTHYIDQHDLPASPRATGADSGGYILSRVGSSMLDLDALYESSRSSYMGLTALKAGQNPISFDNVTKMTTEWGGQVGASMVVSSLAMNGYAALHAPALTVESTGGVDAVCYTAPYALVFLPLVLSALIIVGWIGILFAKYSSSFRFANQLQGLYTGMSPYWGVVCPNESSWQVVLAWDNSPSNKPHLAFAGSDPYSRGAWTGTAMEFMRSGDHPLRVLRTESETDSKD</sequence>
<evidence type="ECO:0000313" key="3">
    <source>
        <dbReference type="Proteomes" id="UP001437256"/>
    </source>
</evidence>
<reference evidence="2 3" key="1">
    <citation type="submission" date="2024-05" db="EMBL/GenBank/DDBJ databases">
        <title>A draft genome resource for the thread blight pathogen Marasmius tenuissimus strain MS-2.</title>
        <authorList>
            <person name="Yulfo-Soto G.E."/>
            <person name="Baruah I.K."/>
            <person name="Amoako-Attah I."/>
            <person name="Bukari Y."/>
            <person name="Meinhardt L.W."/>
            <person name="Bailey B.A."/>
            <person name="Cohen S.P."/>
        </authorList>
    </citation>
    <scope>NUCLEOTIDE SEQUENCE [LARGE SCALE GENOMIC DNA]</scope>
    <source>
        <strain evidence="2 3">MS-2</strain>
    </source>
</reference>
<dbReference type="EMBL" id="JBBXMP010000014">
    <property type="protein sequence ID" value="KAL0069154.1"/>
    <property type="molecule type" value="Genomic_DNA"/>
</dbReference>
<evidence type="ECO:0000313" key="2">
    <source>
        <dbReference type="EMBL" id="KAL0069154.1"/>
    </source>
</evidence>
<keyword evidence="1" id="KW-1133">Transmembrane helix</keyword>
<keyword evidence="1" id="KW-0472">Membrane</keyword>